<evidence type="ECO:0000256" key="1">
    <source>
        <dbReference type="ARBA" id="ARBA00008645"/>
    </source>
</evidence>
<dbReference type="AlphaFoldDB" id="A0A445DXF3"/>
<feature type="domain" description="AB hydrolase-1" evidence="3">
    <location>
        <begin position="23"/>
        <end position="258"/>
    </location>
</feature>
<proteinExistence type="inferred from homology"/>
<keyword evidence="5" id="KW-1185">Reference proteome</keyword>
<dbReference type="GO" id="GO:0016787">
    <property type="term" value="F:hydrolase activity"/>
    <property type="evidence" value="ECO:0007669"/>
    <property type="project" value="UniProtKB-KW"/>
</dbReference>
<comment type="similarity">
    <text evidence="1">Belongs to the AB hydrolase superfamily.</text>
</comment>
<reference evidence="4 5" key="1">
    <citation type="submission" date="2019-01" db="EMBL/GenBank/DDBJ databases">
        <title>Sequencing of cultivated peanut Arachis hypogaea provides insights into genome evolution and oil improvement.</title>
        <authorList>
            <person name="Chen X."/>
        </authorList>
    </citation>
    <scope>NUCLEOTIDE SEQUENCE [LARGE SCALE GENOMIC DNA]</scope>
    <source>
        <strain evidence="5">cv. Fuhuasheng</strain>
        <tissue evidence="4">Leaves</tissue>
    </source>
</reference>
<gene>
    <name evidence="4" type="ORF">Ahy_A03g014328</name>
</gene>
<keyword evidence="2" id="KW-0378">Hydrolase</keyword>
<evidence type="ECO:0000313" key="4">
    <source>
        <dbReference type="EMBL" id="RYR67875.1"/>
    </source>
</evidence>
<evidence type="ECO:0000259" key="3">
    <source>
        <dbReference type="Pfam" id="PF00561"/>
    </source>
</evidence>
<organism evidence="4 5">
    <name type="scientific">Arachis hypogaea</name>
    <name type="common">Peanut</name>
    <dbReference type="NCBI Taxonomy" id="3818"/>
    <lineage>
        <taxon>Eukaryota</taxon>
        <taxon>Viridiplantae</taxon>
        <taxon>Streptophyta</taxon>
        <taxon>Embryophyta</taxon>
        <taxon>Tracheophyta</taxon>
        <taxon>Spermatophyta</taxon>
        <taxon>Magnoliopsida</taxon>
        <taxon>eudicotyledons</taxon>
        <taxon>Gunneridae</taxon>
        <taxon>Pentapetalae</taxon>
        <taxon>rosids</taxon>
        <taxon>fabids</taxon>
        <taxon>Fabales</taxon>
        <taxon>Fabaceae</taxon>
        <taxon>Papilionoideae</taxon>
        <taxon>50 kb inversion clade</taxon>
        <taxon>dalbergioids sensu lato</taxon>
        <taxon>Dalbergieae</taxon>
        <taxon>Pterocarpus clade</taxon>
        <taxon>Arachis</taxon>
    </lineage>
</organism>
<dbReference type="InterPro" id="IPR000073">
    <property type="entry name" value="AB_hydrolase_1"/>
</dbReference>
<dbReference type="Pfam" id="PF00561">
    <property type="entry name" value="Abhydrolase_1"/>
    <property type="match status" value="1"/>
</dbReference>
<sequence length="354" mass="39533">MATPKTALSALLKTRIEGSGSETIVFCHGYGTDQSIWDKVVPILAQNYRVVVFDWPFAGSVKDQKLYDPLKYSSFEAFGDDLITLLTEIGIKSATFVGHSMSGMIGCIASLKRPDLFKRLVLVCASPRFLNSDDFEGGFKNSDVEQLISAMENNYEEFASHFASMIADTANSENVATVEKYKKGLIKMGAEVALPLAKTVFYSDYRELLDKVETPCTIIQTTNDKAVPRSVALYMQNKIKGEATLEIIHTDGHFPQLTSHLKFIELLLPLERNFYLFHGLQNFNVDLRRFKSIAQVLETLGQFFRTWVAPTEKSPSSVCIQPILSLSYSSNDVGVVMMLRTMSLDKQLLSLSLS</sequence>
<dbReference type="InterPro" id="IPR029058">
    <property type="entry name" value="AB_hydrolase_fold"/>
</dbReference>
<comment type="caution">
    <text evidence="4">The sequence shown here is derived from an EMBL/GenBank/DDBJ whole genome shotgun (WGS) entry which is preliminary data.</text>
</comment>
<dbReference type="PANTHER" id="PTHR43039">
    <property type="entry name" value="ESTERASE-RELATED"/>
    <property type="match status" value="1"/>
</dbReference>
<dbReference type="EMBL" id="SDMP01000003">
    <property type="protein sequence ID" value="RYR67875.1"/>
    <property type="molecule type" value="Genomic_DNA"/>
</dbReference>
<dbReference type="FunFam" id="3.40.50.1820:FF:000042">
    <property type="entry name" value="probable strigolactone esterase DAD2"/>
    <property type="match status" value="1"/>
</dbReference>
<evidence type="ECO:0000313" key="5">
    <source>
        <dbReference type="Proteomes" id="UP000289738"/>
    </source>
</evidence>
<dbReference type="Proteomes" id="UP000289738">
    <property type="component" value="Chromosome A03"/>
</dbReference>
<evidence type="ECO:0000256" key="2">
    <source>
        <dbReference type="ARBA" id="ARBA00022801"/>
    </source>
</evidence>
<name>A0A445DXF3_ARAHY</name>
<dbReference type="SUPFAM" id="SSF53474">
    <property type="entry name" value="alpha/beta-Hydrolases"/>
    <property type="match status" value="1"/>
</dbReference>
<protein>
    <recommendedName>
        <fullName evidence="3">AB hydrolase-1 domain-containing protein</fullName>
    </recommendedName>
</protein>
<dbReference type="STRING" id="3818.A0A445DXF3"/>
<accession>A0A445DXF3</accession>
<dbReference type="Gene3D" id="3.40.50.1820">
    <property type="entry name" value="alpha/beta hydrolase"/>
    <property type="match status" value="1"/>
</dbReference>